<keyword evidence="9" id="KW-1185">Reference proteome</keyword>
<dbReference type="PANTHER" id="PTHR42878">
    <property type="entry name" value="TWO-COMPONENT HISTIDINE KINASE"/>
    <property type="match status" value="1"/>
</dbReference>
<name>A0A8J7LTF7_9BACT</name>
<feature type="domain" description="Histidine kinase" evidence="7">
    <location>
        <begin position="393"/>
        <end position="606"/>
    </location>
</feature>
<dbReference type="Gene3D" id="3.30.565.10">
    <property type="entry name" value="Histidine kinase-like ATPase, C-terminal domain"/>
    <property type="match status" value="1"/>
</dbReference>
<evidence type="ECO:0000256" key="5">
    <source>
        <dbReference type="ARBA" id="ARBA00022777"/>
    </source>
</evidence>
<keyword evidence="6" id="KW-0472">Membrane</keyword>
<dbReference type="Proteomes" id="UP000636888">
    <property type="component" value="Unassembled WGS sequence"/>
</dbReference>
<dbReference type="GO" id="GO:0030295">
    <property type="term" value="F:protein kinase activator activity"/>
    <property type="evidence" value="ECO:0007669"/>
    <property type="project" value="TreeGrafter"/>
</dbReference>
<dbReference type="SUPFAM" id="SSF55874">
    <property type="entry name" value="ATPase domain of HSP90 chaperone/DNA topoisomerase II/histidine kinase"/>
    <property type="match status" value="1"/>
</dbReference>
<dbReference type="InterPro" id="IPR005467">
    <property type="entry name" value="His_kinase_dom"/>
</dbReference>
<evidence type="ECO:0000313" key="9">
    <source>
        <dbReference type="Proteomes" id="UP000636888"/>
    </source>
</evidence>
<dbReference type="InterPro" id="IPR036097">
    <property type="entry name" value="HisK_dim/P_sf"/>
</dbReference>
<keyword evidence="6" id="KW-0812">Transmembrane</keyword>
<evidence type="ECO:0000259" key="7">
    <source>
        <dbReference type="PROSITE" id="PS50109"/>
    </source>
</evidence>
<dbReference type="GO" id="GO:0000155">
    <property type="term" value="F:phosphorelay sensor kinase activity"/>
    <property type="evidence" value="ECO:0007669"/>
    <property type="project" value="InterPro"/>
</dbReference>
<evidence type="ECO:0000256" key="1">
    <source>
        <dbReference type="ARBA" id="ARBA00000085"/>
    </source>
</evidence>
<evidence type="ECO:0000313" key="8">
    <source>
        <dbReference type="EMBL" id="MBJ6723359.1"/>
    </source>
</evidence>
<dbReference type="CDD" id="cd18773">
    <property type="entry name" value="PDC1_HK_sensor"/>
    <property type="match status" value="1"/>
</dbReference>
<dbReference type="Pfam" id="PF00512">
    <property type="entry name" value="HisKA"/>
    <property type="match status" value="1"/>
</dbReference>
<feature type="transmembrane region" description="Helical" evidence="6">
    <location>
        <begin position="277"/>
        <end position="297"/>
    </location>
</feature>
<evidence type="ECO:0000256" key="3">
    <source>
        <dbReference type="ARBA" id="ARBA00022553"/>
    </source>
</evidence>
<dbReference type="Gene3D" id="3.30.450.20">
    <property type="entry name" value="PAS domain"/>
    <property type="match status" value="1"/>
</dbReference>
<sequence>MFTRGLPSIRSQLIWLVAACVLPVWLVSLYLVHFAYVEKRERVEDDILADARATSVIIDRELSSVQGALAALATSPALDQGDFKAFHRQSRALLKVFPEADIVLADASGQQLVNSFRPWGTPLPKRNNLEAVGAVFAGAKPVIGDLFFGALTGRPLVSVDVPVIRGGVVRYDLSMTLTAHRFLTLLPSRNVPRGGYVSVLDSRDITVARTLDPERSVGKSALPPLKRAIASKSSGITERTNYEGKVVLSTFCRSSLCGWTVIVGVPKSEVMSVVYRWMAVAFLGATTLSLLGLALALDIGRRIVQSIQSLVEPAVTIGRGETVLAITSQTVRETAEVSEALLEASKLIQNHIATEREQQRSLQQANELLERRVLERTADLEAALLEHEAFSYSVSHDLRAPLRHMNGYCALLLEEFADLLPEEGHHYLNRIAAASNRLGLLIDNLLELSRINRTELLPIRVDLSAEAAAIVDMFRETEPDRVVEVEIAPGLAAWGDASLLKQLLQNLLGNAWKYTARRDVARIEFGSRFEAGSTVYFIKDNGTGFEMAYADRLFKAFERLHGTDFEGVGIGLATAQRVVQRHGGKIWAYGKEGEGATFYFTLPFTLPDAPL</sequence>
<dbReference type="InterPro" id="IPR004358">
    <property type="entry name" value="Sig_transdc_His_kin-like_C"/>
</dbReference>
<evidence type="ECO:0000256" key="6">
    <source>
        <dbReference type="SAM" id="Phobius"/>
    </source>
</evidence>
<dbReference type="InterPro" id="IPR003661">
    <property type="entry name" value="HisK_dim/P_dom"/>
</dbReference>
<proteinExistence type="predicted"/>
<dbReference type="InterPro" id="IPR036890">
    <property type="entry name" value="HATPase_C_sf"/>
</dbReference>
<dbReference type="EMBL" id="JAEMHM010000001">
    <property type="protein sequence ID" value="MBJ6723359.1"/>
    <property type="molecule type" value="Genomic_DNA"/>
</dbReference>
<protein>
    <recommendedName>
        <fullName evidence="2">histidine kinase</fullName>
        <ecNumber evidence="2">2.7.13.3</ecNumber>
    </recommendedName>
</protein>
<comment type="catalytic activity">
    <reaction evidence="1">
        <text>ATP + protein L-histidine = ADP + protein N-phospho-L-histidine.</text>
        <dbReference type="EC" id="2.7.13.3"/>
    </reaction>
</comment>
<dbReference type="PROSITE" id="PS50109">
    <property type="entry name" value="HIS_KIN"/>
    <property type="match status" value="1"/>
</dbReference>
<reference evidence="8" key="1">
    <citation type="submission" date="2020-12" db="EMBL/GenBank/DDBJ databases">
        <title>Geomonas sp. Red875, isolated from river sediment.</title>
        <authorList>
            <person name="Xu Z."/>
            <person name="Zhang Z."/>
            <person name="Masuda Y."/>
            <person name="Itoh H."/>
            <person name="Senoo K."/>
        </authorList>
    </citation>
    <scope>NUCLEOTIDE SEQUENCE</scope>
    <source>
        <strain evidence="8">Red875</strain>
    </source>
</reference>
<keyword evidence="5" id="KW-0418">Kinase</keyword>
<dbReference type="CDD" id="cd00082">
    <property type="entry name" value="HisKA"/>
    <property type="match status" value="1"/>
</dbReference>
<accession>A0A8J7LTF7</accession>
<keyword evidence="4" id="KW-0808">Transferase</keyword>
<dbReference type="Gene3D" id="1.10.287.130">
    <property type="match status" value="1"/>
</dbReference>
<dbReference type="PANTHER" id="PTHR42878:SF15">
    <property type="entry name" value="BACTERIOPHYTOCHROME"/>
    <property type="match status" value="1"/>
</dbReference>
<dbReference type="SMART" id="SM00388">
    <property type="entry name" value="HisKA"/>
    <property type="match status" value="1"/>
</dbReference>
<dbReference type="FunFam" id="1.10.287.130:FF:000101">
    <property type="entry name" value="Sensor histidine kinase"/>
    <property type="match status" value="1"/>
</dbReference>
<organism evidence="8 9">
    <name type="scientific">Geomesophilobacter sediminis</name>
    <dbReference type="NCBI Taxonomy" id="2798584"/>
    <lineage>
        <taxon>Bacteria</taxon>
        <taxon>Pseudomonadati</taxon>
        <taxon>Thermodesulfobacteriota</taxon>
        <taxon>Desulfuromonadia</taxon>
        <taxon>Geobacterales</taxon>
        <taxon>Geobacteraceae</taxon>
        <taxon>Geomesophilobacter</taxon>
    </lineage>
</organism>
<dbReference type="InterPro" id="IPR003594">
    <property type="entry name" value="HATPase_dom"/>
</dbReference>
<evidence type="ECO:0000256" key="2">
    <source>
        <dbReference type="ARBA" id="ARBA00012438"/>
    </source>
</evidence>
<dbReference type="CDD" id="cd18774">
    <property type="entry name" value="PDC2_HK_sensor"/>
    <property type="match status" value="1"/>
</dbReference>
<dbReference type="AlphaFoldDB" id="A0A8J7LTF7"/>
<dbReference type="FunFam" id="3.30.565.10:FF:000006">
    <property type="entry name" value="Sensor histidine kinase WalK"/>
    <property type="match status" value="1"/>
</dbReference>
<dbReference type="RefSeq" id="WP_199382193.1">
    <property type="nucleotide sequence ID" value="NZ_JAEMHM010000001.1"/>
</dbReference>
<dbReference type="Pfam" id="PF02518">
    <property type="entry name" value="HATPase_c"/>
    <property type="match status" value="1"/>
</dbReference>
<comment type="caution">
    <text evidence="8">The sequence shown here is derived from an EMBL/GenBank/DDBJ whole genome shotgun (WGS) entry which is preliminary data.</text>
</comment>
<dbReference type="PRINTS" id="PR00344">
    <property type="entry name" value="BCTRLSENSOR"/>
</dbReference>
<evidence type="ECO:0000256" key="4">
    <source>
        <dbReference type="ARBA" id="ARBA00022679"/>
    </source>
</evidence>
<dbReference type="GO" id="GO:0007234">
    <property type="term" value="P:osmosensory signaling via phosphorelay pathway"/>
    <property type="evidence" value="ECO:0007669"/>
    <property type="project" value="TreeGrafter"/>
</dbReference>
<dbReference type="InterPro" id="IPR050351">
    <property type="entry name" value="BphY/WalK/GraS-like"/>
</dbReference>
<dbReference type="GO" id="GO:0000156">
    <property type="term" value="F:phosphorelay response regulator activity"/>
    <property type="evidence" value="ECO:0007669"/>
    <property type="project" value="TreeGrafter"/>
</dbReference>
<feature type="transmembrane region" description="Helical" evidence="6">
    <location>
        <begin position="12"/>
        <end position="32"/>
    </location>
</feature>
<gene>
    <name evidence="8" type="ORF">JFN93_01445</name>
</gene>
<keyword evidence="6" id="KW-1133">Transmembrane helix</keyword>
<dbReference type="SMART" id="SM00387">
    <property type="entry name" value="HATPase_c"/>
    <property type="match status" value="1"/>
</dbReference>
<dbReference type="SUPFAM" id="SSF47384">
    <property type="entry name" value="Homodimeric domain of signal transducing histidine kinase"/>
    <property type="match status" value="1"/>
</dbReference>
<keyword evidence="3" id="KW-0597">Phosphoprotein</keyword>
<dbReference type="EC" id="2.7.13.3" evidence="2"/>